<evidence type="ECO:0000313" key="7">
    <source>
        <dbReference type="Proteomes" id="UP001138540"/>
    </source>
</evidence>
<evidence type="ECO:0000259" key="5">
    <source>
        <dbReference type="Pfam" id="PF01923"/>
    </source>
</evidence>
<evidence type="ECO:0000256" key="1">
    <source>
        <dbReference type="ARBA" id="ARBA00022679"/>
    </source>
</evidence>
<dbReference type="NCBIfam" id="TIGR00636">
    <property type="entry name" value="PduO_Nterm"/>
    <property type="match status" value="1"/>
</dbReference>
<dbReference type="RefSeq" id="WP_184149977.1">
    <property type="nucleotide sequence ID" value="NZ_JACHKA010000001.1"/>
</dbReference>
<sequence length="194" mass="20458">MVRLNRIYTRTGDDGTTGLVDGTRVAKDDPRMAAIGEVDELNSALGLAIAAMAGEPSAASLLQGIQNDLFDLGADLATPGEDFTPSEMVLRIVPAQVERLEQAIDRLNDPIPPLRSFILPGGSEGAARVHLARAIARRAERAVLTASRAVAINPAALSYLNRLSDLLFVLARALNDNGAGDILWVPGASRAAQP</sequence>
<protein>
    <recommendedName>
        <fullName evidence="4">Corrinoid adenosyltransferase</fullName>
        <ecNumber evidence="4">2.5.1.17</ecNumber>
    </recommendedName>
    <alternativeName>
        <fullName evidence="4">Cob(II)alamin adenosyltransferase</fullName>
    </alternativeName>
    <alternativeName>
        <fullName evidence="4">Cob(II)yrinic acid a,c-diamide adenosyltransferase</fullName>
    </alternativeName>
    <alternativeName>
        <fullName evidence="4">Cobinamide/cobalamin adenosyltransferase</fullName>
    </alternativeName>
</protein>
<proteinExistence type="inferred from homology"/>
<keyword evidence="2 4" id="KW-0547">Nucleotide-binding</keyword>
<comment type="caution">
    <text evidence="6">The sequence shown here is derived from an EMBL/GenBank/DDBJ whole genome shotgun (WGS) entry which is preliminary data.</text>
</comment>
<evidence type="ECO:0000256" key="3">
    <source>
        <dbReference type="ARBA" id="ARBA00022840"/>
    </source>
</evidence>
<dbReference type="PANTHER" id="PTHR12213">
    <property type="entry name" value="CORRINOID ADENOSYLTRANSFERASE"/>
    <property type="match status" value="1"/>
</dbReference>
<dbReference type="GO" id="GO:0008817">
    <property type="term" value="F:corrinoid adenosyltransferase activity"/>
    <property type="evidence" value="ECO:0007669"/>
    <property type="project" value="UniProtKB-EC"/>
</dbReference>
<comment type="similarity">
    <text evidence="4">Belongs to the Cob(I)alamin adenosyltransferase family.</text>
</comment>
<dbReference type="Proteomes" id="UP001138540">
    <property type="component" value="Unassembled WGS sequence"/>
</dbReference>
<dbReference type="PANTHER" id="PTHR12213:SF0">
    <property type="entry name" value="CORRINOID ADENOSYLTRANSFERASE MMAB"/>
    <property type="match status" value="1"/>
</dbReference>
<comment type="catalytic activity">
    <reaction evidence="4">
        <text>2 cob(II)alamin + reduced [electron-transfer flavoprotein] + 2 ATP = 2 adenosylcob(III)alamin + 2 triphosphate + oxidized [electron-transfer flavoprotein] + 3 H(+)</text>
        <dbReference type="Rhea" id="RHEA:28671"/>
        <dbReference type="Rhea" id="RHEA-COMP:10685"/>
        <dbReference type="Rhea" id="RHEA-COMP:10686"/>
        <dbReference type="ChEBI" id="CHEBI:15378"/>
        <dbReference type="ChEBI" id="CHEBI:16304"/>
        <dbReference type="ChEBI" id="CHEBI:18036"/>
        <dbReference type="ChEBI" id="CHEBI:18408"/>
        <dbReference type="ChEBI" id="CHEBI:30616"/>
        <dbReference type="ChEBI" id="CHEBI:57692"/>
        <dbReference type="ChEBI" id="CHEBI:58307"/>
        <dbReference type="EC" id="2.5.1.17"/>
    </reaction>
</comment>
<dbReference type="SUPFAM" id="SSF89028">
    <property type="entry name" value="Cobalamin adenosyltransferase-like"/>
    <property type="match status" value="1"/>
</dbReference>
<dbReference type="InterPro" id="IPR029499">
    <property type="entry name" value="PduO-typ"/>
</dbReference>
<accession>A0ABR6NBF2</accession>
<evidence type="ECO:0000313" key="6">
    <source>
        <dbReference type="EMBL" id="MBB5984612.1"/>
    </source>
</evidence>
<dbReference type="InterPro" id="IPR036451">
    <property type="entry name" value="CblAdoTrfase-like_sf"/>
</dbReference>
<dbReference type="InterPro" id="IPR016030">
    <property type="entry name" value="CblAdoTrfase-like"/>
</dbReference>
<evidence type="ECO:0000256" key="4">
    <source>
        <dbReference type="RuleBase" id="RU366026"/>
    </source>
</evidence>
<evidence type="ECO:0000256" key="2">
    <source>
        <dbReference type="ARBA" id="ARBA00022741"/>
    </source>
</evidence>
<dbReference type="Gene3D" id="1.20.1200.10">
    <property type="entry name" value="Cobalamin adenosyltransferase-like"/>
    <property type="match status" value="1"/>
</dbReference>
<feature type="domain" description="Cobalamin adenosyltransferase-like" evidence="5">
    <location>
        <begin position="7"/>
        <end position="173"/>
    </location>
</feature>
<keyword evidence="4" id="KW-0169">Cobalamin biosynthesis</keyword>
<dbReference type="Pfam" id="PF01923">
    <property type="entry name" value="Cob_adeno_trans"/>
    <property type="match status" value="1"/>
</dbReference>
<keyword evidence="3 4" id="KW-0067">ATP-binding</keyword>
<organism evidence="6 7">
    <name type="scientific">Sphingobium lignivorans</name>
    <dbReference type="NCBI Taxonomy" id="2735886"/>
    <lineage>
        <taxon>Bacteria</taxon>
        <taxon>Pseudomonadati</taxon>
        <taxon>Pseudomonadota</taxon>
        <taxon>Alphaproteobacteria</taxon>
        <taxon>Sphingomonadales</taxon>
        <taxon>Sphingomonadaceae</taxon>
        <taxon>Sphingobium</taxon>
    </lineage>
</organism>
<keyword evidence="7" id="KW-1185">Reference proteome</keyword>
<name>A0ABR6NBF2_9SPHN</name>
<gene>
    <name evidence="6" type="ORF">HNP60_000586</name>
</gene>
<dbReference type="EMBL" id="JACHKA010000001">
    <property type="protein sequence ID" value="MBB5984612.1"/>
    <property type="molecule type" value="Genomic_DNA"/>
</dbReference>
<comment type="pathway">
    <text evidence="4">Cofactor biosynthesis; adenosylcobalamin biosynthesis; adenosylcobalamin from cob(II)yrinate a,c-diamide: step 2/7.</text>
</comment>
<reference evidence="6 7" key="1">
    <citation type="submission" date="2020-08" db="EMBL/GenBank/DDBJ databases">
        <title>Exploring microbial biodiversity for novel pathways involved in the catabolism of aromatic compounds derived from lignin.</title>
        <authorList>
            <person name="Elkins J."/>
        </authorList>
    </citation>
    <scope>NUCLEOTIDE SEQUENCE [LARGE SCALE GENOMIC DNA]</scope>
    <source>
        <strain evidence="6 7">B1D3A</strain>
    </source>
</reference>
<dbReference type="EC" id="2.5.1.17" evidence="4"/>
<keyword evidence="1 4" id="KW-0808">Transferase</keyword>
<comment type="catalytic activity">
    <reaction evidence="4">
        <text>2 cob(II)yrinate a,c diamide + reduced [electron-transfer flavoprotein] + 2 ATP = 2 adenosylcob(III)yrinate a,c-diamide + 2 triphosphate + oxidized [electron-transfer flavoprotein] + 3 H(+)</text>
        <dbReference type="Rhea" id="RHEA:11528"/>
        <dbReference type="Rhea" id="RHEA-COMP:10685"/>
        <dbReference type="Rhea" id="RHEA-COMP:10686"/>
        <dbReference type="ChEBI" id="CHEBI:15378"/>
        <dbReference type="ChEBI" id="CHEBI:18036"/>
        <dbReference type="ChEBI" id="CHEBI:30616"/>
        <dbReference type="ChEBI" id="CHEBI:57692"/>
        <dbReference type="ChEBI" id="CHEBI:58307"/>
        <dbReference type="ChEBI" id="CHEBI:58503"/>
        <dbReference type="ChEBI" id="CHEBI:58537"/>
        <dbReference type="EC" id="2.5.1.17"/>
    </reaction>
</comment>